<accession>A0A1J4KC61</accession>
<evidence type="ECO:0000256" key="1">
    <source>
        <dbReference type="SAM" id="MobiDB-lite"/>
    </source>
</evidence>
<protein>
    <submittedName>
        <fullName evidence="2">Uncharacterized protein</fullName>
    </submittedName>
</protein>
<dbReference type="Proteomes" id="UP000179807">
    <property type="component" value="Unassembled WGS sequence"/>
</dbReference>
<proteinExistence type="predicted"/>
<organism evidence="2 3">
    <name type="scientific">Tritrichomonas foetus</name>
    <dbReference type="NCBI Taxonomy" id="1144522"/>
    <lineage>
        <taxon>Eukaryota</taxon>
        <taxon>Metamonada</taxon>
        <taxon>Parabasalia</taxon>
        <taxon>Tritrichomonadida</taxon>
        <taxon>Tritrichomonadidae</taxon>
        <taxon>Tritrichomonas</taxon>
    </lineage>
</organism>
<dbReference type="VEuPathDB" id="TrichDB:TRFO_22569"/>
<sequence length="637" mass="73362">MKKGGERMNTYSFCSQIIQGFQSILNPNDFDRVSYRDIDELERLSKNALKCIGQVLTSSTVINKDMHFDLFSSKNVTYINYLIALKNISELPIIYPRSVRCCAIKQIGRVVRRIGIVRNDRFNRLVLTIAEDFSSRLASFARMSSDFEYAYITSLGYLAVDLKSQQILLSTIEKLFKEIKTFDFMTQIAIFKAAQFINQPSNTLIENFRNYSKDNESSTPLSTYATLAFVSLSIKARKPIAFAKFLNFKESRNKIESKDEHVVAPFLKMVYQIALNTSDEEQKKCVEMLTDFIFGENETCKPVAFSLLTKLALRLSSNQIYLKLLEQGINHIKNCFKNKLKPANLIPYKNSENENGDNKNGKNENNKIENDEKESDNDSINNKLIFKIVNSIADIAARKKQYNERVYPAMNLILQNTVNIPKHALDYLIGVHEFSSHLPDTFEDFGEEEEITSVFDNLPQKTVKISEDADLVYKWRRLLLKIPNLLNFKLAQSLNIGNCHFDGSTISIPKKIILYEDIASCLALCCFDIFKSTSTFAALKRSILDPSKQNRNVYSIEQISQVMNPYNKLNHFLLFFAISKKPSTIDSNSFLRIIAELHFTEKYLVRKAAEQNNRREPLHEPKNSSIRKQKRFPPNRY</sequence>
<dbReference type="EMBL" id="MLAK01000657">
    <property type="protein sequence ID" value="OHT08811.1"/>
    <property type="molecule type" value="Genomic_DNA"/>
</dbReference>
<feature type="compositionally biased region" description="Basic residues" evidence="1">
    <location>
        <begin position="625"/>
        <end position="637"/>
    </location>
</feature>
<feature type="region of interest" description="Disordered" evidence="1">
    <location>
        <begin position="347"/>
        <end position="377"/>
    </location>
</feature>
<feature type="compositionally biased region" description="Basic and acidic residues" evidence="1">
    <location>
        <begin position="356"/>
        <end position="370"/>
    </location>
</feature>
<evidence type="ECO:0000313" key="2">
    <source>
        <dbReference type="EMBL" id="OHT08811.1"/>
    </source>
</evidence>
<comment type="caution">
    <text evidence="2">The sequence shown here is derived from an EMBL/GenBank/DDBJ whole genome shotgun (WGS) entry which is preliminary data.</text>
</comment>
<keyword evidence="3" id="KW-1185">Reference proteome</keyword>
<gene>
    <name evidence="2" type="ORF">TRFO_22569</name>
</gene>
<dbReference type="AlphaFoldDB" id="A0A1J4KC61"/>
<feature type="compositionally biased region" description="Basic and acidic residues" evidence="1">
    <location>
        <begin position="610"/>
        <end position="622"/>
    </location>
</feature>
<dbReference type="RefSeq" id="XP_068361947.1">
    <property type="nucleotide sequence ID" value="XM_068502626.1"/>
</dbReference>
<dbReference type="GeneID" id="94837330"/>
<evidence type="ECO:0000313" key="3">
    <source>
        <dbReference type="Proteomes" id="UP000179807"/>
    </source>
</evidence>
<reference evidence="2" key="1">
    <citation type="submission" date="2016-10" db="EMBL/GenBank/DDBJ databases">
        <authorList>
            <person name="Benchimol M."/>
            <person name="Almeida L.G."/>
            <person name="Vasconcelos A.T."/>
            <person name="Perreira-Neves A."/>
            <person name="Rosa I.A."/>
            <person name="Tasca T."/>
            <person name="Bogo M.R."/>
            <person name="de Souza W."/>
        </authorList>
    </citation>
    <scope>NUCLEOTIDE SEQUENCE [LARGE SCALE GENOMIC DNA]</scope>
    <source>
        <strain evidence="2">K</strain>
    </source>
</reference>
<name>A0A1J4KC61_9EUKA</name>
<feature type="region of interest" description="Disordered" evidence="1">
    <location>
        <begin position="610"/>
        <end position="637"/>
    </location>
</feature>